<evidence type="ECO:0000256" key="7">
    <source>
        <dbReference type="ARBA" id="ARBA00023204"/>
    </source>
</evidence>
<dbReference type="Pfam" id="PF03167">
    <property type="entry name" value="UDG"/>
    <property type="match status" value="1"/>
</dbReference>
<proteinExistence type="predicted"/>
<keyword evidence="3" id="KW-0227">DNA damage</keyword>
<evidence type="ECO:0000313" key="9">
    <source>
        <dbReference type="EMBL" id="MBM3225965.1"/>
    </source>
</evidence>
<evidence type="ECO:0000259" key="8">
    <source>
        <dbReference type="SMART" id="SM00986"/>
    </source>
</evidence>
<dbReference type="SMART" id="SM00986">
    <property type="entry name" value="UDG"/>
    <property type="match status" value="1"/>
</dbReference>
<gene>
    <name evidence="9" type="ORF">FJZ47_19515</name>
</gene>
<evidence type="ECO:0000256" key="4">
    <source>
        <dbReference type="ARBA" id="ARBA00022801"/>
    </source>
</evidence>
<dbReference type="AlphaFoldDB" id="A0A937W5A2"/>
<dbReference type="Proteomes" id="UP000712673">
    <property type="component" value="Unassembled WGS sequence"/>
</dbReference>
<dbReference type="Gene3D" id="3.40.470.10">
    <property type="entry name" value="Uracil-DNA glycosylase-like domain"/>
    <property type="match status" value="1"/>
</dbReference>
<evidence type="ECO:0000256" key="3">
    <source>
        <dbReference type="ARBA" id="ARBA00022763"/>
    </source>
</evidence>
<keyword evidence="4" id="KW-0378">Hydrolase</keyword>
<feature type="domain" description="Uracil-DNA glycosylase-like" evidence="8">
    <location>
        <begin position="5"/>
        <end position="168"/>
    </location>
</feature>
<keyword evidence="1" id="KW-0004">4Fe-4S</keyword>
<protein>
    <submittedName>
        <fullName evidence="9">Uracil-DNA glycosylase</fullName>
    </submittedName>
</protein>
<keyword evidence="7" id="KW-0234">DNA repair</keyword>
<dbReference type="CDD" id="cd10033">
    <property type="entry name" value="UDG_like"/>
    <property type="match status" value="1"/>
</dbReference>
<sequence length="185" mass="20098">MQSAPVTGYPVSSSVLLVGQAPGDKEPMLGRPFAWTAGKTLFQWFHEACGLTEAVFRQRIYMAAVCRCFPGKKPRGGDRVPSQEEITACAAWLEAEIALLTPQLVIPVGKLAIAQFLAYQSLEAHIGQCFRCYYAGHTFDLVPLPHPSGASPWPRQEPGKSLLRQALQQIAAHPAMAALQQPSEG</sequence>
<comment type="caution">
    <text evidence="9">The sequence shown here is derived from an EMBL/GenBank/DDBJ whole genome shotgun (WGS) entry which is preliminary data.</text>
</comment>
<dbReference type="PANTHER" id="PTHR33693:SF1">
    <property type="entry name" value="TYPE-4 URACIL-DNA GLYCOSYLASE"/>
    <property type="match status" value="1"/>
</dbReference>
<evidence type="ECO:0000256" key="2">
    <source>
        <dbReference type="ARBA" id="ARBA00022723"/>
    </source>
</evidence>
<evidence type="ECO:0000256" key="5">
    <source>
        <dbReference type="ARBA" id="ARBA00023004"/>
    </source>
</evidence>
<dbReference type="PANTHER" id="PTHR33693">
    <property type="entry name" value="TYPE-5 URACIL-DNA GLYCOSYLASE"/>
    <property type="match status" value="1"/>
</dbReference>
<keyword evidence="2" id="KW-0479">Metal-binding</keyword>
<evidence type="ECO:0000256" key="1">
    <source>
        <dbReference type="ARBA" id="ARBA00022485"/>
    </source>
</evidence>
<dbReference type="GO" id="GO:0051539">
    <property type="term" value="F:4 iron, 4 sulfur cluster binding"/>
    <property type="evidence" value="ECO:0007669"/>
    <property type="project" value="UniProtKB-KW"/>
</dbReference>
<organism evidence="9 10">
    <name type="scientific">Tectimicrobiota bacterium</name>
    <dbReference type="NCBI Taxonomy" id="2528274"/>
    <lineage>
        <taxon>Bacteria</taxon>
        <taxon>Pseudomonadati</taxon>
        <taxon>Nitrospinota/Tectimicrobiota group</taxon>
        <taxon>Candidatus Tectimicrobiota</taxon>
    </lineage>
</organism>
<dbReference type="InterPro" id="IPR051536">
    <property type="entry name" value="UDG_Type-4/5"/>
</dbReference>
<keyword evidence="6" id="KW-0411">Iron-sulfur</keyword>
<dbReference type="InterPro" id="IPR005122">
    <property type="entry name" value="Uracil-DNA_glycosylase-like"/>
</dbReference>
<dbReference type="GO" id="GO:0097506">
    <property type="term" value="F:deaminated base DNA N-glycosylase activity"/>
    <property type="evidence" value="ECO:0007669"/>
    <property type="project" value="UniProtKB-ARBA"/>
</dbReference>
<dbReference type="InterPro" id="IPR036895">
    <property type="entry name" value="Uracil-DNA_glycosylase-like_sf"/>
</dbReference>
<evidence type="ECO:0000256" key="6">
    <source>
        <dbReference type="ARBA" id="ARBA00023014"/>
    </source>
</evidence>
<name>A0A937W5A2_UNCTE</name>
<dbReference type="SUPFAM" id="SSF52141">
    <property type="entry name" value="Uracil-DNA glycosylase-like"/>
    <property type="match status" value="1"/>
</dbReference>
<keyword evidence="5" id="KW-0408">Iron</keyword>
<evidence type="ECO:0000313" key="10">
    <source>
        <dbReference type="Proteomes" id="UP000712673"/>
    </source>
</evidence>
<dbReference type="SMART" id="SM00987">
    <property type="entry name" value="UreE_C"/>
    <property type="match status" value="1"/>
</dbReference>
<reference evidence="9" key="1">
    <citation type="submission" date="2019-03" db="EMBL/GenBank/DDBJ databases">
        <title>Lake Tanganyika Metagenome-Assembled Genomes (MAGs).</title>
        <authorList>
            <person name="Tran P."/>
        </authorList>
    </citation>
    <scope>NUCLEOTIDE SEQUENCE</scope>
    <source>
        <strain evidence="9">K_DeepCast_65m_m2_066</strain>
    </source>
</reference>
<dbReference type="GO" id="GO:0006281">
    <property type="term" value="P:DNA repair"/>
    <property type="evidence" value="ECO:0007669"/>
    <property type="project" value="UniProtKB-KW"/>
</dbReference>
<dbReference type="EMBL" id="VGLS01000741">
    <property type="protein sequence ID" value="MBM3225965.1"/>
    <property type="molecule type" value="Genomic_DNA"/>
</dbReference>
<accession>A0A937W5A2</accession>
<dbReference type="GO" id="GO:0046872">
    <property type="term" value="F:metal ion binding"/>
    <property type="evidence" value="ECO:0007669"/>
    <property type="project" value="UniProtKB-KW"/>
</dbReference>